<keyword evidence="2" id="KW-0963">Cytoplasm</keyword>
<dbReference type="PANTHER" id="PTHR33449">
    <property type="entry name" value="NUCLEOID-ASSOCIATED PROTEIN YBAB"/>
    <property type="match status" value="1"/>
</dbReference>
<protein>
    <recommendedName>
        <fullName evidence="2">Nucleoid-associated protein AVDCRST_MAG87-2197</fullName>
    </recommendedName>
</protein>
<evidence type="ECO:0000256" key="1">
    <source>
        <dbReference type="ARBA" id="ARBA00023125"/>
    </source>
</evidence>
<proteinExistence type="inferred from homology"/>
<gene>
    <name evidence="3" type="ORF">AVDCRST_MAG87-2197</name>
</gene>
<sequence>MQPNMKMIQQMQNRMAKIQQELDETVIEGSSGGGVVKAEVTGQREFRSIKIDPSAVDPEDVEMLEDLIVTAVQDAMEKAQALSEEKMSALTGGIKIPGF</sequence>
<dbReference type="PIRSF" id="PIRSF004555">
    <property type="entry name" value="UCP004555"/>
    <property type="match status" value="1"/>
</dbReference>
<comment type="function">
    <text evidence="2">Binds to DNA and alters its conformation. May be involved in regulation of gene expression, nucleoid organization and DNA protection.</text>
</comment>
<comment type="similarity">
    <text evidence="2">Belongs to the YbaB/EbfC family.</text>
</comment>
<dbReference type="InterPro" id="IPR004401">
    <property type="entry name" value="YbaB/EbfC"/>
</dbReference>
<dbReference type="GO" id="GO:0005829">
    <property type="term" value="C:cytosol"/>
    <property type="evidence" value="ECO:0007669"/>
    <property type="project" value="TreeGrafter"/>
</dbReference>
<comment type="subunit">
    <text evidence="2">Homodimer.</text>
</comment>
<evidence type="ECO:0000256" key="2">
    <source>
        <dbReference type="HAMAP-Rule" id="MF_00274"/>
    </source>
</evidence>
<keyword evidence="1 2" id="KW-0238">DNA-binding</keyword>
<dbReference type="AlphaFoldDB" id="A0A6J4V702"/>
<reference evidence="3" key="1">
    <citation type="submission" date="2020-02" db="EMBL/GenBank/DDBJ databases">
        <authorList>
            <person name="Meier V. D."/>
        </authorList>
    </citation>
    <scope>NUCLEOTIDE SEQUENCE</scope>
    <source>
        <strain evidence="3">AVDCRST_MAG87</strain>
    </source>
</reference>
<dbReference type="Gene3D" id="3.30.1310.10">
    <property type="entry name" value="Nucleoid-associated protein YbaB-like domain"/>
    <property type="match status" value="1"/>
</dbReference>
<organism evidence="3">
    <name type="scientific">uncultured Thermomicrobiales bacterium</name>
    <dbReference type="NCBI Taxonomy" id="1645740"/>
    <lineage>
        <taxon>Bacteria</taxon>
        <taxon>Pseudomonadati</taxon>
        <taxon>Thermomicrobiota</taxon>
        <taxon>Thermomicrobia</taxon>
        <taxon>Thermomicrobiales</taxon>
        <taxon>environmental samples</taxon>
    </lineage>
</organism>
<comment type="subcellular location">
    <subcellularLocation>
        <location evidence="2">Cytoplasm</location>
        <location evidence="2">Nucleoid</location>
    </subcellularLocation>
</comment>
<dbReference type="Pfam" id="PF02575">
    <property type="entry name" value="YbaB_DNA_bd"/>
    <property type="match status" value="1"/>
</dbReference>
<accession>A0A6J4V702</accession>
<evidence type="ECO:0000313" key="3">
    <source>
        <dbReference type="EMBL" id="CAA9568702.1"/>
    </source>
</evidence>
<dbReference type="SUPFAM" id="SSF82607">
    <property type="entry name" value="YbaB-like"/>
    <property type="match status" value="1"/>
</dbReference>
<dbReference type="HAMAP" id="MF_00274">
    <property type="entry name" value="DNA_YbaB_EbfC"/>
    <property type="match status" value="1"/>
</dbReference>
<name>A0A6J4V702_9BACT</name>
<dbReference type="InterPro" id="IPR036894">
    <property type="entry name" value="YbaB-like_sf"/>
</dbReference>
<dbReference type="NCBIfam" id="TIGR00103">
    <property type="entry name" value="DNA_YbaB_EbfC"/>
    <property type="match status" value="1"/>
</dbReference>
<dbReference type="GO" id="GO:0003677">
    <property type="term" value="F:DNA binding"/>
    <property type="evidence" value="ECO:0007669"/>
    <property type="project" value="UniProtKB-UniRule"/>
</dbReference>
<dbReference type="EMBL" id="CADCWJ010000493">
    <property type="protein sequence ID" value="CAA9568702.1"/>
    <property type="molecule type" value="Genomic_DNA"/>
</dbReference>
<dbReference type="GO" id="GO:0043590">
    <property type="term" value="C:bacterial nucleoid"/>
    <property type="evidence" value="ECO:0007669"/>
    <property type="project" value="UniProtKB-UniRule"/>
</dbReference>
<dbReference type="PANTHER" id="PTHR33449:SF1">
    <property type="entry name" value="NUCLEOID-ASSOCIATED PROTEIN YBAB"/>
    <property type="match status" value="1"/>
</dbReference>